<sequence length="115" mass="13211">MEKLDDQGSTRLSQLSLHGGCPTKRPSNLYWLSSSARNLLCMQLLNKELGGTVERKDVSEGGQFKNQVETECPFFKGLETWQMFHDLIENERKMLHNFLFNICGLQGGFTLKKRE</sequence>
<protein>
    <submittedName>
        <fullName evidence="2">Uncharacterized protein</fullName>
    </submittedName>
</protein>
<gene>
    <name evidence="2" type="ORF">OUZ56_027109</name>
</gene>
<organism evidence="2 3">
    <name type="scientific">Daphnia magna</name>
    <dbReference type="NCBI Taxonomy" id="35525"/>
    <lineage>
        <taxon>Eukaryota</taxon>
        <taxon>Metazoa</taxon>
        <taxon>Ecdysozoa</taxon>
        <taxon>Arthropoda</taxon>
        <taxon>Crustacea</taxon>
        <taxon>Branchiopoda</taxon>
        <taxon>Diplostraca</taxon>
        <taxon>Cladocera</taxon>
        <taxon>Anomopoda</taxon>
        <taxon>Daphniidae</taxon>
        <taxon>Daphnia</taxon>
    </lineage>
</organism>
<name>A0ABQ9ZQ44_9CRUS</name>
<reference evidence="2 3" key="1">
    <citation type="journal article" date="2023" name="Nucleic Acids Res.">
        <title>The hologenome of Daphnia magna reveals possible DNA methylation and microbiome-mediated evolution of the host genome.</title>
        <authorList>
            <person name="Chaturvedi A."/>
            <person name="Li X."/>
            <person name="Dhandapani V."/>
            <person name="Marshall H."/>
            <person name="Kissane S."/>
            <person name="Cuenca-Cambronero M."/>
            <person name="Asole G."/>
            <person name="Calvet F."/>
            <person name="Ruiz-Romero M."/>
            <person name="Marangio P."/>
            <person name="Guigo R."/>
            <person name="Rago D."/>
            <person name="Mirbahai L."/>
            <person name="Eastwood N."/>
            <person name="Colbourne J.K."/>
            <person name="Zhou J."/>
            <person name="Mallon E."/>
            <person name="Orsini L."/>
        </authorList>
    </citation>
    <scope>NUCLEOTIDE SEQUENCE [LARGE SCALE GENOMIC DNA]</scope>
    <source>
        <strain evidence="2">LRV0_1</strain>
    </source>
</reference>
<evidence type="ECO:0000313" key="2">
    <source>
        <dbReference type="EMBL" id="KAK4014589.1"/>
    </source>
</evidence>
<keyword evidence="3" id="KW-1185">Reference proteome</keyword>
<proteinExistence type="predicted"/>
<dbReference type="Proteomes" id="UP001234178">
    <property type="component" value="Unassembled WGS sequence"/>
</dbReference>
<dbReference type="EMBL" id="JAOYFB010000004">
    <property type="protein sequence ID" value="KAK4014589.1"/>
    <property type="molecule type" value="Genomic_DNA"/>
</dbReference>
<accession>A0ABQ9ZQ44</accession>
<evidence type="ECO:0000313" key="3">
    <source>
        <dbReference type="Proteomes" id="UP001234178"/>
    </source>
</evidence>
<comment type="caution">
    <text evidence="2">The sequence shown here is derived from an EMBL/GenBank/DDBJ whole genome shotgun (WGS) entry which is preliminary data.</text>
</comment>
<feature type="region of interest" description="Disordered" evidence="1">
    <location>
        <begin position="1"/>
        <end position="24"/>
    </location>
</feature>
<evidence type="ECO:0000256" key="1">
    <source>
        <dbReference type="SAM" id="MobiDB-lite"/>
    </source>
</evidence>